<feature type="non-terminal residue" evidence="1">
    <location>
        <position position="1"/>
    </location>
</feature>
<comment type="caution">
    <text evidence="1">The sequence shown here is derived from an EMBL/GenBank/DDBJ whole genome shotgun (WGS) entry which is preliminary data.</text>
</comment>
<sequence length="76" mass="8611">LYAPTSQNVIPPTLSGVMWFITQKYGSFFAIQITNLIFAVNFHPVAVNRHPPCSSPMKNFVTDDYGYRLILHSSLH</sequence>
<evidence type="ECO:0000313" key="2">
    <source>
        <dbReference type="Proteomes" id="UP001598201"/>
    </source>
</evidence>
<keyword evidence="2" id="KW-1185">Reference proteome</keyword>
<dbReference type="RefSeq" id="WP_379672471.1">
    <property type="nucleotide sequence ID" value="NZ_JBHUCJ010000157.1"/>
</dbReference>
<gene>
    <name evidence="1" type="ORF">ACFPK4_26945</name>
</gene>
<accession>A0ABW6CGF5</accession>
<organism evidence="1 2">
    <name type="scientific">Rahnella sp. (strain Y9602)</name>
    <dbReference type="NCBI Taxonomy" id="2703885"/>
    <lineage>
        <taxon>Bacteria</taxon>
        <taxon>Pseudomonadati</taxon>
        <taxon>Pseudomonadota</taxon>
        <taxon>Gammaproteobacteria</taxon>
        <taxon>Enterobacterales</taxon>
        <taxon>Yersiniaceae</taxon>
        <taxon>Rahnella</taxon>
    </lineage>
</organism>
<evidence type="ECO:0000313" key="1">
    <source>
        <dbReference type="EMBL" id="MFD3227171.1"/>
    </source>
</evidence>
<protein>
    <submittedName>
        <fullName evidence="1">Uncharacterized protein</fullName>
    </submittedName>
</protein>
<dbReference type="Proteomes" id="UP001598201">
    <property type="component" value="Unassembled WGS sequence"/>
</dbReference>
<reference evidence="1 2" key="1">
    <citation type="submission" date="2024-09" db="EMBL/GenBank/DDBJ databases">
        <title>Genomes of Rahnella.</title>
        <authorList>
            <person name="Mnguni F.C."/>
            <person name="Shin G.Y."/>
            <person name="Coutinho T."/>
        </authorList>
    </citation>
    <scope>NUCLEOTIDE SEQUENCE [LARGE SCALE GENOMIC DNA]</scope>
    <source>
        <strain evidence="1 2">20WA0057</strain>
    </source>
</reference>
<dbReference type="EMBL" id="JBHUCJ010000157">
    <property type="protein sequence ID" value="MFD3227171.1"/>
    <property type="molecule type" value="Genomic_DNA"/>
</dbReference>
<proteinExistence type="predicted"/>
<name>A0ABW6CGF5_RAHSY</name>